<dbReference type="EMBL" id="JAVIJP010000005">
    <property type="protein sequence ID" value="KAL3654401.1"/>
    <property type="molecule type" value="Genomic_DNA"/>
</dbReference>
<dbReference type="AlphaFoldDB" id="A0ABD3C0F7"/>
<proteinExistence type="predicted"/>
<reference evidence="2" key="2">
    <citation type="submission" date="2024-11" db="EMBL/GenBank/DDBJ databases">
        <authorList>
            <person name="Burger M."/>
            <person name="Chory J."/>
        </authorList>
    </citation>
    <scope>NUCLEOTIDE SEQUENCE</scope>
    <source>
        <strain evidence="2">Tecolote</strain>
        <tissue evidence="2">Flower</tissue>
    </source>
</reference>
<keyword evidence="4" id="KW-1185">Reference proteome</keyword>
<comment type="caution">
    <text evidence="2">The sequence shown here is derived from an EMBL/GenBank/DDBJ whole genome shotgun (WGS) entry which is preliminary data.</text>
</comment>
<dbReference type="EMBL" id="JAVIJP010000054">
    <property type="protein sequence ID" value="KAL3623265.1"/>
    <property type="molecule type" value="Genomic_DNA"/>
</dbReference>
<accession>A0ABD3C0F7</accession>
<evidence type="ECO:0000313" key="4">
    <source>
        <dbReference type="Proteomes" id="UP001632038"/>
    </source>
</evidence>
<sequence length="45" mass="4969">MAVSRIELGIHCDNCTKILIQIVVSRKGKKSTTRVFAAVLEIRGI</sequence>
<evidence type="ECO:0000313" key="1">
    <source>
        <dbReference type="EMBL" id="KAL3622687.1"/>
    </source>
</evidence>
<reference evidence="3 4" key="1">
    <citation type="journal article" date="2024" name="IScience">
        <title>Strigolactones Initiate the Formation of Haustorium-like Structures in Castilleja.</title>
        <authorList>
            <person name="Buerger M."/>
            <person name="Peterson D."/>
            <person name="Chory J."/>
        </authorList>
    </citation>
    <scope>NUCLEOTIDE SEQUENCE [LARGE SCALE GENOMIC DNA]</scope>
    <source>
        <strain evidence="3">Tecolote</strain>
        <tissue evidence="3">Flower</tissue>
    </source>
</reference>
<organism evidence="2 4">
    <name type="scientific">Castilleja foliolosa</name>
    <dbReference type="NCBI Taxonomy" id="1961234"/>
    <lineage>
        <taxon>Eukaryota</taxon>
        <taxon>Viridiplantae</taxon>
        <taxon>Streptophyta</taxon>
        <taxon>Embryophyta</taxon>
        <taxon>Tracheophyta</taxon>
        <taxon>Spermatophyta</taxon>
        <taxon>Magnoliopsida</taxon>
        <taxon>eudicotyledons</taxon>
        <taxon>Gunneridae</taxon>
        <taxon>Pentapetalae</taxon>
        <taxon>asterids</taxon>
        <taxon>lamiids</taxon>
        <taxon>Lamiales</taxon>
        <taxon>Orobanchaceae</taxon>
        <taxon>Pedicularideae</taxon>
        <taxon>Castillejinae</taxon>
        <taxon>Castilleja</taxon>
    </lineage>
</organism>
<protein>
    <submittedName>
        <fullName evidence="2">Uncharacterized protein</fullName>
    </submittedName>
</protein>
<evidence type="ECO:0000313" key="2">
    <source>
        <dbReference type="EMBL" id="KAL3623265.1"/>
    </source>
</evidence>
<evidence type="ECO:0000313" key="3">
    <source>
        <dbReference type="EMBL" id="KAL3654401.1"/>
    </source>
</evidence>
<name>A0ABD3C0F7_9LAMI</name>
<gene>
    <name evidence="3" type="ORF">CASFOL_004082</name>
    <name evidence="2" type="ORF">CASFOL_032081</name>
    <name evidence="1" type="ORF">CASFOL_033295</name>
</gene>
<dbReference type="Proteomes" id="UP001632038">
    <property type="component" value="Unassembled WGS sequence"/>
</dbReference>
<dbReference type="EMBL" id="JAVIJP010000058">
    <property type="protein sequence ID" value="KAL3622687.1"/>
    <property type="molecule type" value="Genomic_DNA"/>
</dbReference>